<dbReference type="PANTHER" id="PTHR30514:SF1">
    <property type="entry name" value="HTH-TYPE TRANSCRIPTIONAL REGULATOR HEXR-RELATED"/>
    <property type="match status" value="1"/>
</dbReference>
<dbReference type="InterPro" id="IPR001347">
    <property type="entry name" value="SIS_dom"/>
</dbReference>
<evidence type="ECO:0000256" key="2">
    <source>
        <dbReference type="ARBA" id="ARBA00022692"/>
    </source>
</evidence>
<reference evidence="12" key="1">
    <citation type="submission" date="2011-03" db="EMBL/GenBank/DDBJ databases">
        <authorList>
            <person name="Voget S."/>
            <person name="Streit W.R."/>
            <person name="Jaeger K.E."/>
            <person name="Daniel R."/>
        </authorList>
    </citation>
    <scope>NUCLEOTIDE SEQUENCE [LARGE SCALE GENOMIC DNA]</scope>
    <source>
        <strain evidence="12">PG1</strain>
    </source>
</reference>
<keyword evidence="4" id="KW-0805">Transcription regulation</keyword>
<accession>A0A0B6S661</accession>
<dbReference type="GO" id="GO:0097367">
    <property type="term" value="F:carbohydrate derivative binding"/>
    <property type="evidence" value="ECO:0007669"/>
    <property type="project" value="InterPro"/>
</dbReference>
<evidence type="ECO:0000256" key="6">
    <source>
        <dbReference type="ARBA" id="ARBA00023152"/>
    </source>
</evidence>
<gene>
    <name evidence="11" type="ORF">BGL_1c32560</name>
</gene>
<dbReference type="EMBL" id="CP002580">
    <property type="protein sequence ID" value="AJK47731.1"/>
    <property type="molecule type" value="Genomic_DNA"/>
</dbReference>
<keyword evidence="6" id="KW-0324">Glycolysis</keyword>
<dbReference type="Pfam" id="PF01380">
    <property type="entry name" value="SIS"/>
    <property type="match status" value="1"/>
</dbReference>
<keyword evidence="3" id="KW-0472">Membrane</keyword>
<dbReference type="InterPro" id="IPR036388">
    <property type="entry name" value="WH-like_DNA-bd_sf"/>
</dbReference>
<sequence length="334" mass="35439">MSDPTRPAVTRSEPMHADAPDASAPSDALEAMAPQPAPATGQLAFDIVARIAECAPALRDAERKVAARILDDLAGAAHASIGEIAAQADVSIATVTRFAKAVGCRDVRELKLRLAQAAAVGRRFLAPAPGPAGRPDEPVSATRVYDEVRVTLEHHHALLRQTAFDAAAAALAGARMIYVYGQGGGSTALADELRFRLVRFGRPVASYQDALLQRMVASTMTDECVVVALSVTGRVPELLDSCALAKRYGARVIALTAPASPLAKLADDLIPVVAFETDFIFKPSTSRYAMMMALDVLVTEVALRLGDGCRETLRRMKHALDLHRGGGDRQPLGD</sequence>
<dbReference type="InterPro" id="IPR035472">
    <property type="entry name" value="RpiR-like_SIS"/>
</dbReference>
<comment type="subcellular location">
    <subcellularLocation>
        <location evidence="1">Membrane</location>
        <topology evidence="1">Single-pass membrane protein</topology>
    </subcellularLocation>
</comment>
<dbReference type="GO" id="GO:0006096">
    <property type="term" value="P:glycolytic process"/>
    <property type="evidence" value="ECO:0007669"/>
    <property type="project" value="UniProtKB-KW"/>
</dbReference>
<reference evidence="11 12" key="2">
    <citation type="journal article" date="2016" name="Appl. Microbiol. Biotechnol.">
        <title>Mutations improving production and secretion of extracellular lipase by Burkholderia glumae PG1.</title>
        <authorList>
            <person name="Knapp A."/>
            <person name="Voget S."/>
            <person name="Gao R."/>
            <person name="Zaburannyi N."/>
            <person name="Krysciak D."/>
            <person name="Breuer M."/>
            <person name="Hauer B."/>
            <person name="Streit W.R."/>
            <person name="Muller R."/>
            <person name="Daniel R."/>
            <person name="Jaeger K.E."/>
        </authorList>
    </citation>
    <scope>NUCLEOTIDE SEQUENCE [LARGE SCALE GENOMIC DNA]</scope>
    <source>
        <strain evidence="11 12">PG1</strain>
    </source>
</reference>
<dbReference type="SUPFAM" id="SSF53697">
    <property type="entry name" value="SIS domain"/>
    <property type="match status" value="1"/>
</dbReference>
<dbReference type="GO" id="GO:0003677">
    <property type="term" value="F:DNA binding"/>
    <property type="evidence" value="ECO:0007669"/>
    <property type="project" value="UniProtKB-KW"/>
</dbReference>
<dbReference type="PANTHER" id="PTHR30514">
    <property type="entry name" value="GLUCOKINASE"/>
    <property type="match status" value="1"/>
</dbReference>
<proteinExistence type="predicted"/>
<evidence type="ECO:0000256" key="1">
    <source>
        <dbReference type="ARBA" id="ARBA00004167"/>
    </source>
</evidence>
<keyword evidence="7" id="KW-0804">Transcription</keyword>
<evidence type="ECO:0000256" key="7">
    <source>
        <dbReference type="ARBA" id="ARBA00023163"/>
    </source>
</evidence>
<protein>
    <submittedName>
        <fullName evidence="11">RpiR family regulatory protein</fullName>
    </submittedName>
</protein>
<dbReference type="CDD" id="cd05013">
    <property type="entry name" value="SIS_RpiR"/>
    <property type="match status" value="1"/>
</dbReference>
<name>A0A0B6S661_BURPL</name>
<dbReference type="GO" id="GO:0003700">
    <property type="term" value="F:DNA-binding transcription factor activity"/>
    <property type="evidence" value="ECO:0007669"/>
    <property type="project" value="InterPro"/>
</dbReference>
<dbReference type="GO" id="GO:0016020">
    <property type="term" value="C:membrane"/>
    <property type="evidence" value="ECO:0007669"/>
    <property type="project" value="UniProtKB-SubCell"/>
</dbReference>
<feature type="domain" description="SIS" evidence="10">
    <location>
        <begin position="167"/>
        <end position="307"/>
    </location>
</feature>
<dbReference type="InterPro" id="IPR046348">
    <property type="entry name" value="SIS_dom_sf"/>
</dbReference>
<keyword evidence="12" id="KW-1185">Reference proteome</keyword>
<dbReference type="InterPro" id="IPR009057">
    <property type="entry name" value="Homeodomain-like_sf"/>
</dbReference>
<keyword evidence="2" id="KW-0812">Transmembrane</keyword>
<dbReference type="PROSITE" id="PS51071">
    <property type="entry name" value="HTH_RPIR"/>
    <property type="match status" value="1"/>
</dbReference>
<dbReference type="Proteomes" id="UP000031838">
    <property type="component" value="Chromosome 1"/>
</dbReference>
<evidence type="ECO:0000313" key="12">
    <source>
        <dbReference type="Proteomes" id="UP000031838"/>
    </source>
</evidence>
<keyword evidence="3" id="KW-1133">Transmembrane helix</keyword>
<dbReference type="InterPro" id="IPR047640">
    <property type="entry name" value="RpiR-like"/>
</dbReference>
<dbReference type="HOGENOM" id="CLU_055769_0_0_4"/>
<dbReference type="SUPFAM" id="SSF46689">
    <property type="entry name" value="Homeodomain-like"/>
    <property type="match status" value="1"/>
</dbReference>
<evidence type="ECO:0000313" key="11">
    <source>
        <dbReference type="EMBL" id="AJK47731.1"/>
    </source>
</evidence>
<dbReference type="Pfam" id="PF01418">
    <property type="entry name" value="HTH_6"/>
    <property type="match status" value="1"/>
</dbReference>
<feature type="region of interest" description="Disordered" evidence="8">
    <location>
        <begin position="1"/>
        <end position="34"/>
    </location>
</feature>
<dbReference type="Gene3D" id="3.40.50.10490">
    <property type="entry name" value="Glucose-6-phosphate isomerase like protein, domain 1"/>
    <property type="match status" value="1"/>
</dbReference>
<dbReference type="KEGG" id="bgp:BGL_1c32560"/>
<evidence type="ECO:0000256" key="4">
    <source>
        <dbReference type="ARBA" id="ARBA00023015"/>
    </source>
</evidence>
<organism evidence="11 12">
    <name type="scientific">Burkholderia plantarii</name>
    <dbReference type="NCBI Taxonomy" id="41899"/>
    <lineage>
        <taxon>Bacteria</taxon>
        <taxon>Pseudomonadati</taxon>
        <taxon>Pseudomonadota</taxon>
        <taxon>Betaproteobacteria</taxon>
        <taxon>Burkholderiales</taxon>
        <taxon>Burkholderiaceae</taxon>
        <taxon>Burkholderia</taxon>
    </lineage>
</organism>
<evidence type="ECO:0000259" key="10">
    <source>
        <dbReference type="PROSITE" id="PS51464"/>
    </source>
</evidence>
<feature type="domain" description="HTH rpiR-type" evidence="9">
    <location>
        <begin position="45"/>
        <end position="121"/>
    </location>
</feature>
<evidence type="ECO:0000256" key="8">
    <source>
        <dbReference type="SAM" id="MobiDB-lite"/>
    </source>
</evidence>
<evidence type="ECO:0000256" key="3">
    <source>
        <dbReference type="ARBA" id="ARBA00022989"/>
    </source>
</evidence>
<evidence type="ECO:0000259" key="9">
    <source>
        <dbReference type="PROSITE" id="PS51071"/>
    </source>
</evidence>
<dbReference type="Gene3D" id="1.10.10.10">
    <property type="entry name" value="Winged helix-like DNA-binding domain superfamily/Winged helix DNA-binding domain"/>
    <property type="match status" value="1"/>
</dbReference>
<dbReference type="AlphaFoldDB" id="A0A0B6S661"/>
<evidence type="ECO:0000256" key="5">
    <source>
        <dbReference type="ARBA" id="ARBA00023125"/>
    </source>
</evidence>
<keyword evidence="5" id="KW-0238">DNA-binding</keyword>
<dbReference type="PROSITE" id="PS51464">
    <property type="entry name" value="SIS"/>
    <property type="match status" value="1"/>
</dbReference>
<dbReference type="InterPro" id="IPR000281">
    <property type="entry name" value="HTH_RpiR"/>
</dbReference>